<proteinExistence type="predicted"/>
<keyword evidence="1" id="KW-0812">Transmembrane</keyword>
<dbReference type="EMBL" id="KL142418">
    <property type="protein sequence ID" value="KDR66984.1"/>
    <property type="molecule type" value="Genomic_DNA"/>
</dbReference>
<reference evidence="3" key="1">
    <citation type="journal article" date="2014" name="Proc. Natl. Acad. Sci. U.S.A.">
        <title>Extensive sampling of basidiomycete genomes demonstrates inadequacy of the white-rot/brown-rot paradigm for wood decay fungi.</title>
        <authorList>
            <person name="Riley R."/>
            <person name="Salamov A.A."/>
            <person name="Brown D.W."/>
            <person name="Nagy L.G."/>
            <person name="Floudas D."/>
            <person name="Held B.W."/>
            <person name="Levasseur A."/>
            <person name="Lombard V."/>
            <person name="Morin E."/>
            <person name="Otillar R."/>
            <person name="Lindquist E.A."/>
            <person name="Sun H."/>
            <person name="LaButti K.M."/>
            <person name="Schmutz J."/>
            <person name="Jabbour D."/>
            <person name="Luo H."/>
            <person name="Baker S.E."/>
            <person name="Pisabarro A.G."/>
            <person name="Walton J.D."/>
            <person name="Blanchette R.A."/>
            <person name="Henrissat B."/>
            <person name="Martin F."/>
            <person name="Cullen D."/>
            <person name="Hibbett D.S."/>
            <person name="Grigoriev I.V."/>
        </authorList>
    </citation>
    <scope>NUCLEOTIDE SEQUENCE [LARGE SCALE GENOMIC DNA]</scope>
    <source>
        <strain evidence="3">CBS 339.88</strain>
    </source>
</reference>
<dbReference type="AlphaFoldDB" id="A0A067SH05"/>
<evidence type="ECO:0000256" key="1">
    <source>
        <dbReference type="SAM" id="Phobius"/>
    </source>
</evidence>
<evidence type="ECO:0000313" key="2">
    <source>
        <dbReference type="EMBL" id="KDR66984.1"/>
    </source>
</evidence>
<keyword evidence="1" id="KW-1133">Transmembrane helix</keyword>
<accession>A0A067SH05</accession>
<dbReference type="Proteomes" id="UP000027222">
    <property type="component" value="Unassembled WGS sequence"/>
</dbReference>
<dbReference type="Gene3D" id="2.60.120.260">
    <property type="entry name" value="Galactose-binding domain-like"/>
    <property type="match status" value="1"/>
</dbReference>
<organism evidence="2 3">
    <name type="scientific">Galerina marginata (strain CBS 339.88)</name>
    <dbReference type="NCBI Taxonomy" id="685588"/>
    <lineage>
        <taxon>Eukaryota</taxon>
        <taxon>Fungi</taxon>
        <taxon>Dikarya</taxon>
        <taxon>Basidiomycota</taxon>
        <taxon>Agaricomycotina</taxon>
        <taxon>Agaricomycetes</taxon>
        <taxon>Agaricomycetidae</taxon>
        <taxon>Agaricales</taxon>
        <taxon>Agaricineae</taxon>
        <taxon>Strophariaceae</taxon>
        <taxon>Galerina</taxon>
    </lineage>
</organism>
<evidence type="ECO:0000313" key="3">
    <source>
        <dbReference type="Proteomes" id="UP000027222"/>
    </source>
</evidence>
<dbReference type="OrthoDB" id="3265734at2759"/>
<dbReference type="HOGENOM" id="CLU_729668_0_0_1"/>
<keyword evidence="1" id="KW-0472">Membrane</keyword>
<gene>
    <name evidence="2" type="ORF">GALMADRAFT_147430</name>
</gene>
<keyword evidence="3" id="KW-1185">Reference proteome</keyword>
<feature type="transmembrane region" description="Helical" evidence="1">
    <location>
        <begin position="322"/>
        <end position="345"/>
    </location>
</feature>
<protein>
    <submittedName>
        <fullName evidence="2">Uncharacterized protein</fullName>
    </submittedName>
</protein>
<sequence>MSTEILVDDADPSIQYSPGWVSQPSSLDFTDPDYPMYGTLHETVTQSEWSFSFTGSASITACGHYKGNSSQVFSDPSSWNCLLDGVQVRIRYGQTATQICCRYIVGTGPEGNHEIQVSANGSPDRPISFDYLVYITSSAVPSADLILIPNDPQFKYTDGWKMEGGTTVAYSTGANFTFEFYGAQILWFGTYNTTWAGPEYNETIFSYAVDGIPNGNGFVLTPEVAQKSGTYLTLFFQTFAFTRGKHKLEVFYEMAANPQLNLLGGQPIPLSLSNLVVRNSTTSANISIIPSATLSPSSGTLSTSLETATESSVKKGVPKGHLTIILGSSCGVAILVLLILGIFCVRCRMKRRRNPSHESGPSGLVVPFSHDPAAALVGIRQKARSPVLVQDQPAVETVEVDIPPSYITELYNP</sequence>
<name>A0A067SH05_GALM3</name>